<protein>
    <submittedName>
        <fullName evidence="2">SIS domain-containing protein</fullName>
    </submittedName>
</protein>
<dbReference type="RefSeq" id="WP_324716714.1">
    <property type="nucleotide sequence ID" value="NZ_CP141615.1"/>
</dbReference>
<dbReference type="Proteomes" id="UP001332192">
    <property type="component" value="Chromosome"/>
</dbReference>
<reference evidence="2 3" key="1">
    <citation type="journal article" date="2024" name="Front. Microbiol.">
        <title>Novel thermophilic genera Geochorda gen. nov. and Carboxydochorda gen. nov. from the deep terrestrial subsurface reveal the ecophysiological diversity in the class Limnochordia.</title>
        <authorList>
            <person name="Karnachuk O.V."/>
            <person name="Lukina A.P."/>
            <person name="Avakyan M.R."/>
            <person name="Kadnikov V.V."/>
            <person name="Begmatov S."/>
            <person name="Beletsky A.V."/>
            <person name="Vlasova K.G."/>
            <person name="Novikov A.A."/>
            <person name="Shcherbakova V.A."/>
            <person name="Mardanov A.V."/>
            <person name="Ravin N.V."/>
        </authorList>
    </citation>
    <scope>NUCLEOTIDE SEQUENCE [LARGE SCALE GENOMIC DNA]</scope>
    <source>
        <strain evidence="2 3">L945</strain>
    </source>
</reference>
<keyword evidence="3" id="KW-1185">Reference proteome</keyword>
<dbReference type="InterPro" id="IPR001347">
    <property type="entry name" value="SIS_dom"/>
</dbReference>
<dbReference type="Pfam" id="PF13580">
    <property type="entry name" value="SIS_2"/>
    <property type="match status" value="2"/>
</dbReference>
<dbReference type="SUPFAM" id="SSF53697">
    <property type="entry name" value="SIS domain"/>
    <property type="match status" value="1"/>
</dbReference>
<dbReference type="EMBL" id="CP141615">
    <property type="protein sequence ID" value="WRP17444.1"/>
    <property type="molecule type" value="Genomic_DNA"/>
</dbReference>
<evidence type="ECO:0000313" key="2">
    <source>
        <dbReference type="EMBL" id="WRP17444.1"/>
    </source>
</evidence>
<name>A0ABZ1BXM2_9FIRM</name>
<sequence length="227" mass="23953">MSLSRLTPSTPARRYVEAIFEILKQVVESQHQQIASVAQRTADVIAHGGCVHLLDNGHLLGSELINRAGGLAAMHAVTAEAAKDPACVRRGDVLFIASVSGRSSPVVEAAILARARGVFTVALQSNAQAEVSPPQHPDGRHLRDVVDVALDIGGVAGDAVLEFPGLSQRACPTSGVVSAVLMWAIVAETIAALLRSGVVPTVFTSVNVSGGEQRYAEELERYRRTGY</sequence>
<proteinExistence type="predicted"/>
<dbReference type="PROSITE" id="PS51464">
    <property type="entry name" value="SIS"/>
    <property type="match status" value="1"/>
</dbReference>
<feature type="domain" description="SIS" evidence="1">
    <location>
        <begin position="41"/>
        <end position="195"/>
    </location>
</feature>
<evidence type="ECO:0000259" key="1">
    <source>
        <dbReference type="PROSITE" id="PS51464"/>
    </source>
</evidence>
<dbReference type="Gene3D" id="3.40.50.10490">
    <property type="entry name" value="Glucose-6-phosphate isomerase like protein, domain 1"/>
    <property type="match status" value="2"/>
</dbReference>
<dbReference type="InterPro" id="IPR046348">
    <property type="entry name" value="SIS_dom_sf"/>
</dbReference>
<organism evidence="2 3">
    <name type="scientific">Carboxydichorda subterranea</name>
    <dbReference type="NCBI Taxonomy" id="3109565"/>
    <lineage>
        <taxon>Bacteria</taxon>
        <taxon>Bacillati</taxon>
        <taxon>Bacillota</taxon>
        <taxon>Limnochordia</taxon>
        <taxon>Limnochordales</taxon>
        <taxon>Geochordaceae</taxon>
        <taxon>Carboxydichorda</taxon>
    </lineage>
</organism>
<accession>A0ABZ1BXM2</accession>
<gene>
    <name evidence="2" type="ORF">U7230_00050</name>
</gene>
<evidence type="ECO:0000313" key="3">
    <source>
        <dbReference type="Proteomes" id="UP001332192"/>
    </source>
</evidence>